<dbReference type="PROSITE" id="PS50975">
    <property type="entry name" value="ATP_GRASP"/>
    <property type="match status" value="1"/>
</dbReference>
<evidence type="ECO:0000259" key="2">
    <source>
        <dbReference type="PROSITE" id="PS50975"/>
    </source>
</evidence>
<dbReference type="GO" id="GO:0046872">
    <property type="term" value="F:metal ion binding"/>
    <property type="evidence" value="ECO:0007669"/>
    <property type="project" value="InterPro"/>
</dbReference>
<accession>A0AAE3FUP9</accession>
<keyword evidence="3" id="KW-0436">Ligase</keyword>
<dbReference type="SUPFAM" id="SSF56059">
    <property type="entry name" value="Glutathione synthetase ATP-binding domain-like"/>
    <property type="match status" value="1"/>
</dbReference>
<dbReference type="InterPro" id="IPR011761">
    <property type="entry name" value="ATP-grasp"/>
</dbReference>
<keyword evidence="1" id="KW-0547">Nucleotide-binding</keyword>
<reference evidence="3" key="1">
    <citation type="journal article" date="2022" name="Syst. Appl. Microbiol.">
        <title>Natronocalculus amylovorans gen. nov., sp. nov., and Natranaeroarchaeum aerophilus sp. nov., dominant culturable amylolytic natronoarchaea from hypersaline soda lakes in southwestern Siberia.</title>
        <authorList>
            <person name="Sorokin D.Y."/>
            <person name="Elcheninov A.G."/>
            <person name="Khizhniak T.V."/>
            <person name="Koenen M."/>
            <person name="Bale N.J."/>
            <person name="Damste J.S.S."/>
            <person name="Kublanov I.V."/>
        </authorList>
    </citation>
    <scope>NUCLEOTIDE SEQUENCE</scope>
    <source>
        <strain evidence="3">AArc-St2</strain>
    </source>
</reference>
<dbReference type="InterPro" id="IPR013815">
    <property type="entry name" value="ATP_grasp_subdomain_1"/>
</dbReference>
<name>A0AAE3FUP9_9EURY</name>
<feature type="domain" description="ATP-grasp" evidence="2">
    <location>
        <begin position="88"/>
        <end position="288"/>
    </location>
</feature>
<dbReference type="GO" id="GO:0016879">
    <property type="term" value="F:ligase activity, forming carbon-nitrogen bonds"/>
    <property type="evidence" value="ECO:0007669"/>
    <property type="project" value="TreeGrafter"/>
</dbReference>
<dbReference type="GO" id="GO:0005737">
    <property type="term" value="C:cytoplasm"/>
    <property type="evidence" value="ECO:0007669"/>
    <property type="project" value="TreeGrafter"/>
</dbReference>
<dbReference type="EMBL" id="JAKRVX010000001">
    <property type="protein sequence ID" value="MCL9815709.1"/>
    <property type="molecule type" value="Genomic_DNA"/>
</dbReference>
<organism evidence="3 4">
    <name type="scientific">Natronocalculus amylovorans</name>
    <dbReference type="NCBI Taxonomy" id="2917812"/>
    <lineage>
        <taxon>Archaea</taxon>
        <taxon>Methanobacteriati</taxon>
        <taxon>Methanobacteriota</taxon>
        <taxon>Stenosarchaea group</taxon>
        <taxon>Halobacteria</taxon>
        <taxon>Halobacteriales</taxon>
        <taxon>Haloferacaceae</taxon>
        <taxon>Natronocalculus</taxon>
    </lineage>
</organism>
<protein>
    <submittedName>
        <fullName evidence="3">RimK family alpha-L-glutamate ligase</fullName>
    </submittedName>
</protein>
<reference evidence="3" key="2">
    <citation type="submission" date="2022-02" db="EMBL/GenBank/DDBJ databases">
        <authorList>
            <person name="Elcheninov A.G."/>
            <person name="Sorokin D.Y."/>
            <person name="Kublanov I.V."/>
        </authorList>
    </citation>
    <scope>NUCLEOTIDE SEQUENCE</scope>
    <source>
        <strain evidence="3">AArc-St2</strain>
    </source>
</reference>
<dbReference type="Proteomes" id="UP001203207">
    <property type="component" value="Unassembled WGS sequence"/>
</dbReference>
<dbReference type="PANTHER" id="PTHR21621:SF0">
    <property type="entry name" value="BETA-CITRYLGLUTAMATE SYNTHASE B-RELATED"/>
    <property type="match status" value="1"/>
</dbReference>
<dbReference type="PANTHER" id="PTHR21621">
    <property type="entry name" value="RIBOSOMAL PROTEIN S6 MODIFICATION PROTEIN"/>
    <property type="match status" value="1"/>
</dbReference>
<sequence>MLRLAVTTNAETFDRMRRPLTDRNIAAEHLPAKGRTFDLTTPPTQQFDVGFVYPSRIFEGAVIDAQYEIPWVNDRAAVLTSRNKAGVIAALNAAGISVPDTLIVSNPTSPAAIRETIAESTLSYPIVIKPNSTTQGIGIAKLEDEDSLFGVIDYLNLLHDFNATGDKSFLLQEYLPDAKDYRVMILDGEYAGAVERQLPESKRRDGRWKHNVHRGADASGVDLPPSHRQIAEQVAEHLSIPYLGVDLLVTEDRVVVGETNARPTIDTATKYDPGFYDRLASLIERTANQK</sequence>
<dbReference type="AlphaFoldDB" id="A0AAE3FUP9"/>
<evidence type="ECO:0000313" key="3">
    <source>
        <dbReference type="EMBL" id="MCL9815709.1"/>
    </source>
</evidence>
<dbReference type="RefSeq" id="WP_250582583.1">
    <property type="nucleotide sequence ID" value="NZ_JAKRVX010000001.1"/>
</dbReference>
<dbReference type="GO" id="GO:0005524">
    <property type="term" value="F:ATP binding"/>
    <property type="evidence" value="ECO:0007669"/>
    <property type="project" value="UniProtKB-UniRule"/>
</dbReference>
<dbReference type="Gene3D" id="3.30.470.20">
    <property type="entry name" value="ATP-grasp fold, B domain"/>
    <property type="match status" value="1"/>
</dbReference>
<evidence type="ECO:0000313" key="4">
    <source>
        <dbReference type="Proteomes" id="UP001203207"/>
    </source>
</evidence>
<dbReference type="Pfam" id="PF08443">
    <property type="entry name" value="RimK"/>
    <property type="match status" value="1"/>
</dbReference>
<dbReference type="Gene3D" id="3.30.1490.20">
    <property type="entry name" value="ATP-grasp fold, A domain"/>
    <property type="match status" value="1"/>
</dbReference>
<comment type="caution">
    <text evidence="3">The sequence shown here is derived from an EMBL/GenBank/DDBJ whole genome shotgun (WGS) entry which is preliminary data.</text>
</comment>
<keyword evidence="1" id="KW-0067">ATP-binding</keyword>
<dbReference type="InterPro" id="IPR013651">
    <property type="entry name" value="ATP-grasp_RimK-type"/>
</dbReference>
<proteinExistence type="predicted"/>
<evidence type="ECO:0000256" key="1">
    <source>
        <dbReference type="PROSITE-ProRule" id="PRU00409"/>
    </source>
</evidence>
<keyword evidence="4" id="KW-1185">Reference proteome</keyword>
<gene>
    <name evidence="3" type="ORF">AArcSt2_02020</name>
</gene>